<reference evidence="8" key="1">
    <citation type="submission" date="2021-01" db="EMBL/GenBank/DDBJ databases">
        <authorList>
            <person name="Corre E."/>
            <person name="Pelletier E."/>
            <person name="Niang G."/>
            <person name="Scheremetjew M."/>
            <person name="Finn R."/>
            <person name="Kale V."/>
            <person name="Holt S."/>
            <person name="Cochrane G."/>
            <person name="Meng A."/>
            <person name="Brown T."/>
            <person name="Cohen L."/>
        </authorList>
    </citation>
    <scope>NUCLEOTIDE SEQUENCE</scope>
    <source>
        <strain evidence="8">CCMP1243</strain>
    </source>
</reference>
<dbReference type="PANTHER" id="PTHR22597">
    <property type="entry name" value="POLYCOMB GROUP PROTEIN"/>
    <property type="match status" value="1"/>
</dbReference>
<accession>A0A7S2RPM2</accession>
<dbReference type="GO" id="GO:0008270">
    <property type="term" value="F:zinc ion binding"/>
    <property type="evidence" value="ECO:0007669"/>
    <property type="project" value="UniProtKB-KW"/>
</dbReference>
<dbReference type="CDD" id="cd21553">
    <property type="entry name" value="VEFS-box_EMF2-like"/>
    <property type="match status" value="1"/>
</dbReference>
<keyword evidence="5" id="KW-0805">Transcription regulation</keyword>
<dbReference type="EMBL" id="HBHJ01010260">
    <property type="protein sequence ID" value="CAD9677096.1"/>
    <property type="molecule type" value="Transcribed_RNA"/>
</dbReference>
<dbReference type="InterPro" id="IPR019135">
    <property type="entry name" value="Polycomb_protein_VEFS-Box"/>
</dbReference>
<evidence type="ECO:0000256" key="6">
    <source>
        <dbReference type="ARBA" id="ARBA00023163"/>
    </source>
</evidence>
<evidence type="ECO:0000313" key="8">
    <source>
        <dbReference type="EMBL" id="CAD9677096.1"/>
    </source>
</evidence>
<protein>
    <recommendedName>
        <fullName evidence="7">Polycomb protein VEFS-Box domain-containing protein</fullName>
    </recommendedName>
</protein>
<dbReference type="AlphaFoldDB" id="A0A7S2RPM2"/>
<evidence type="ECO:0000256" key="1">
    <source>
        <dbReference type="ARBA" id="ARBA00007416"/>
    </source>
</evidence>
<keyword evidence="3" id="KW-0863">Zinc-finger</keyword>
<evidence type="ECO:0000256" key="5">
    <source>
        <dbReference type="ARBA" id="ARBA00023015"/>
    </source>
</evidence>
<dbReference type="GO" id="GO:0031490">
    <property type="term" value="F:chromatin DNA binding"/>
    <property type="evidence" value="ECO:0007669"/>
    <property type="project" value="TreeGrafter"/>
</dbReference>
<evidence type="ECO:0000256" key="3">
    <source>
        <dbReference type="ARBA" id="ARBA00022771"/>
    </source>
</evidence>
<comment type="similarity">
    <text evidence="1">Belongs to the VEFS (VRN2-EMF2-FIS2-SU(Z)12) family.</text>
</comment>
<dbReference type="GO" id="GO:0005634">
    <property type="term" value="C:nucleus"/>
    <property type="evidence" value="ECO:0007669"/>
    <property type="project" value="UniProtKB-ARBA"/>
</dbReference>
<evidence type="ECO:0000256" key="2">
    <source>
        <dbReference type="ARBA" id="ARBA00022723"/>
    </source>
</evidence>
<name>A0A7S2RPM2_9STRA</name>
<dbReference type="PANTHER" id="PTHR22597:SF0">
    <property type="entry name" value="POLYCOMB PROTEIN SUZ12"/>
    <property type="match status" value="1"/>
</dbReference>
<dbReference type="Pfam" id="PF09733">
    <property type="entry name" value="VEFS-Box"/>
    <property type="match status" value="1"/>
</dbReference>
<feature type="domain" description="Polycomb protein VEFS-Box" evidence="7">
    <location>
        <begin position="449"/>
        <end position="562"/>
    </location>
</feature>
<organism evidence="8">
    <name type="scientific">Rhizochromulina marina</name>
    <dbReference type="NCBI Taxonomy" id="1034831"/>
    <lineage>
        <taxon>Eukaryota</taxon>
        <taxon>Sar</taxon>
        <taxon>Stramenopiles</taxon>
        <taxon>Ochrophyta</taxon>
        <taxon>Dictyochophyceae</taxon>
        <taxon>Rhizochromulinales</taxon>
        <taxon>Rhizochromulina</taxon>
    </lineage>
</organism>
<evidence type="ECO:0000256" key="4">
    <source>
        <dbReference type="ARBA" id="ARBA00022833"/>
    </source>
</evidence>
<gene>
    <name evidence="8" type="ORF">RMAR1173_LOCUS6672</name>
</gene>
<evidence type="ECO:0000259" key="7">
    <source>
        <dbReference type="Pfam" id="PF09733"/>
    </source>
</evidence>
<sequence length="576" mass="62512">MATATEVTEEASVSVSLEEPILLYRCLAQQRPPVLLSRTLSYRQPLRVKRRRSALRWFLSARLKGWPPVTDEEGEAFACVILARTEDGGATLRPLAPPLLLSRGTPLATFSTGFASTDLPPQTGRQVLLVQYFAPRSAAQGDAHAMAVVLGQALIQIQQLPADPAIVLRRADLSLGLPSAIVGDDLARVLGPPAGVGTLAFCRPVGSNQGVTKPNTGLPAPLSWSPKSVAGARKLTLHLSELLQPPDKPKRDVANGYRLLHAPALRAAPTTVVYHLIHGVPGKMEPQVVVKHRPGCTCLLCGAKLPSSEALLTHLASSHDRFTADASVVHGKPGVLHVSLQPAVGSGILGGLVGRFYPVKDEEDGEEADADQEQLSLEPHDAFIMSNKGRTPPVPETLVTIHNVSSGGDTLIVASEATGRGKKRPRVEKTCASLQPSLEARAADQGVFLPVRQYYHSRTGAPMAAEEFSYDSDEEIDESWMVELSEKLLDEFEDVSTEEKAFMKLWNSYVRDVKILADFQLPIACARFAADYQAQLADPTYRFNFLLHLFNLWDNSLLTSTHISQCMRIVDFGVDA</sequence>
<keyword evidence="6" id="KW-0804">Transcription</keyword>
<proteinExistence type="inferred from homology"/>
<keyword evidence="2" id="KW-0479">Metal-binding</keyword>
<keyword evidence="4" id="KW-0862">Zinc</keyword>